<dbReference type="eggNOG" id="COG3945">
    <property type="taxonomic scope" value="Bacteria"/>
</dbReference>
<name>W0F7N3_9BACT</name>
<gene>
    <name evidence="1" type="ORF">NIASO_06125</name>
</gene>
<dbReference type="HOGENOM" id="CLU_3155366_0_0_10"/>
<dbReference type="Proteomes" id="UP000003586">
    <property type="component" value="Chromosome"/>
</dbReference>
<organism evidence="1 2">
    <name type="scientific">Niabella soli DSM 19437</name>
    <dbReference type="NCBI Taxonomy" id="929713"/>
    <lineage>
        <taxon>Bacteria</taxon>
        <taxon>Pseudomonadati</taxon>
        <taxon>Bacteroidota</taxon>
        <taxon>Chitinophagia</taxon>
        <taxon>Chitinophagales</taxon>
        <taxon>Chitinophagaceae</taxon>
        <taxon>Niabella</taxon>
    </lineage>
</organism>
<sequence>MYRPHEAREDTVLFPAFRKIVSRHEYDSLGKHLKKMNINYLVKMALRP</sequence>
<dbReference type="EMBL" id="CP007035">
    <property type="protein sequence ID" value="AHF17361.1"/>
    <property type="molecule type" value="Genomic_DNA"/>
</dbReference>
<keyword evidence="2" id="KW-1185">Reference proteome</keyword>
<dbReference type="AlphaFoldDB" id="W0F7N3"/>
<protein>
    <submittedName>
        <fullName evidence="1">Uncharacterized protein</fullName>
    </submittedName>
</protein>
<evidence type="ECO:0000313" key="1">
    <source>
        <dbReference type="EMBL" id="AHF17361.1"/>
    </source>
</evidence>
<proteinExistence type="predicted"/>
<accession>W0F7N3</accession>
<dbReference type="KEGG" id="nso:NIASO_06125"/>
<evidence type="ECO:0000313" key="2">
    <source>
        <dbReference type="Proteomes" id="UP000003586"/>
    </source>
</evidence>
<reference evidence="1 2" key="1">
    <citation type="submission" date="2013-12" db="EMBL/GenBank/DDBJ databases">
        <authorList>
            <consortium name="DOE Joint Genome Institute"/>
            <person name="Eisen J."/>
            <person name="Huntemann M."/>
            <person name="Han J."/>
            <person name="Chen A."/>
            <person name="Kyrpides N."/>
            <person name="Mavromatis K."/>
            <person name="Markowitz V."/>
            <person name="Palaniappan K."/>
            <person name="Ivanova N."/>
            <person name="Schaumberg A."/>
            <person name="Pati A."/>
            <person name="Liolios K."/>
            <person name="Nordberg H.P."/>
            <person name="Cantor M.N."/>
            <person name="Hua S.X."/>
            <person name="Woyke T."/>
        </authorList>
    </citation>
    <scope>NUCLEOTIDE SEQUENCE [LARGE SCALE GENOMIC DNA]</scope>
    <source>
        <strain evidence="2">DSM 19437</strain>
    </source>
</reference>
<dbReference type="STRING" id="929713.NIASO_06125"/>